<gene>
    <name evidence="1" type="ORF">BDN72DRAFT_741327</name>
</gene>
<feature type="non-terminal residue" evidence="1">
    <location>
        <position position="83"/>
    </location>
</feature>
<evidence type="ECO:0000313" key="1">
    <source>
        <dbReference type="EMBL" id="TFK61489.1"/>
    </source>
</evidence>
<dbReference type="Proteomes" id="UP000308600">
    <property type="component" value="Unassembled WGS sequence"/>
</dbReference>
<sequence>DPAWVARPRNPFIIFRCQYSQKHSKEGKRVRRPPGAPPEKSLSKRAAEAWHTMSREEKEHFKELANMERDEHARLHPLYRFRP</sequence>
<keyword evidence="2" id="KW-1185">Reference proteome</keyword>
<name>A0ACD3A856_9AGAR</name>
<dbReference type="EMBL" id="ML208655">
    <property type="protein sequence ID" value="TFK61489.1"/>
    <property type="molecule type" value="Genomic_DNA"/>
</dbReference>
<evidence type="ECO:0000313" key="2">
    <source>
        <dbReference type="Proteomes" id="UP000308600"/>
    </source>
</evidence>
<accession>A0ACD3A856</accession>
<reference evidence="1 2" key="1">
    <citation type="journal article" date="2019" name="Nat. Ecol. Evol.">
        <title>Megaphylogeny resolves global patterns of mushroom evolution.</title>
        <authorList>
            <person name="Varga T."/>
            <person name="Krizsan K."/>
            <person name="Foldi C."/>
            <person name="Dima B."/>
            <person name="Sanchez-Garcia M."/>
            <person name="Sanchez-Ramirez S."/>
            <person name="Szollosi G.J."/>
            <person name="Szarkandi J.G."/>
            <person name="Papp V."/>
            <person name="Albert L."/>
            <person name="Andreopoulos W."/>
            <person name="Angelini C."/>
            <person name="Antonin V."/>
            <person name="Barry K.W."/>
            <person name="Bougher N.L."/>
            <person name="Buchanan P."/>
            <person name="Buyck B."/>
            <person name="Bense V."/>
            <person name="Catcheside P."/>
            <person name="Chovatia M."/>
            <person name="Cooper J."/>
            <person name="Damon W."/>
            <person name="Desjardin D."/>
            <person name="Finy P."/>
            <person name="Geml J."/>
            <person name="Haridas S."/>
            <person name="Hughes K."/>
            <person name="Justo A."/>
            <person name="Karasinski D."/>
            <person name="Kautmanova I."/>
            <person name="Kiss B."/>
            <person name="Kocsube S."/>
            <person name="Kotiranta H."/>
            <person name="LaButti K.M."/>
            <person name="Lechner B.E."/>
            <person name="Liimatainen K."/>
            <person name="Lipzen A."/>
            <person name="Lukacs Z."/>
            <person name="Mihaltcheva S."/>
            <person name="Morgado L.N."/>
            <person name="Niskanen T."/>
            <person name="Noordeloos M.E."/>
            <person name="Ohm R.A."/>
            <person name="Ortiz-Santana B."/>
            <person name="Ovrebo C."/>
            <person name="Racz N."/>
            <person name="Riley R."/>
            <person name="Savchenko A."/>
            <person name="Shiryaev A."/>
            <person name="Soop K."/>
            <person name="Spirin V."/>
            <person name="Szebenyi C."/>
            <person name="Tomsovsky M."/>
            <person name="Tulloss R.E."/>
            <person name="Uehling J."/>
            <person name="Grigoriev I.V."/>
            <person name="Vagvolgyi C."/>
            <person name="Papp T."/>
            <person name="Martin F.M."/>
            <person name="Miettinen O."/>
            <person name="Hibbett D.S."/>
            <person name="Nagy L.G."/>
        </authorList>
    </citation>
    <scope>NUCLEOTIDE SEQUENCE [LARGE SCALE GENOMIC DNA]</scope>
    <source>
        <strain evidence="1 2">NL-1719</strain>
    </source>
</reference>
<feature type="non-terminal residue" evidence="1">
    <location>
        <position position="1"/>
    </location>
</feature>
<protein>
    <submittedName>
        <fullName evidence="1">Uncharacterized protein</fullName>
    </submittedName>
</protein>
<organism evidence="1 2">
    <name type="scientific">Pluteus cervinus</name>
    <dbReference type="NCBI Taxonomy" id="181527"/>
    <lineage>
        <taxon>Eukaryota</taxon>
        <taxon>Fungi</taxon>
        <taxon>Dikarya</taxon>
        <taxon>Basidiomycota</taxon>
        <taxon>Agaricomycotina</taxon>
        <taxon>Agaricomycetes</taxon>
        <taxon>Agaricomycetidae</taxon>
        <taxon>Agaricales</taxon>
        <taxon>Pluteineae</taxon>
        <taxon>Pluteaceae</taxon>
        <taxon>Pluteus</taxon>
    </lineage>
</organism>
<proteinExistence type="predicted"/>